<gene>
    <name evidence="1" type="ORF">PHYPA_006170</name>
</gene>
<dbReference type="AlphaFoldDB" id="A0A2K1KNB5"/>
<reference evidence="1 3" key="2">
    <citation type="journal article" date="2018" name="Plant J.">
        <title>The Physcomitrella patens chromosome-scale assembly reveals moss genome structure and evolution.</title>
        <authorList>
            <person name="Lang D."/>
            <person name="Ullrich K.K."/>
            <person name="Murat F."/>
            <person name="Fuchs J."/>
            <person name="Jenkins J."/>
            <person name="Haas F.B."/>
            <person name="Piednoel M."/>
            <person name="Gundlach H."/>
            <person name="Van Bel M."/>
            <person name="Meyberg R."/>
            <person name="Vives C."/>
            <person name="Morata J."/>
            <person name="Symeonidi A."/>
            <person name="Hiss M."/>
            <person name="Muchero W."/>
            <person name="Kamisugi Y."/>
            <person name="Saleh O."/>
            <person name="Blanc G."/>
            <person name="Decker E.L."/>
            <person name="van Gessel N."/>
            <person name="Grimwood J."/>
            <person name="Hayes R.D."/>
            <person name="Graham S.W."/>
            <person name="Gunter L.E."/>
            <person name="McDaniel S.F."/>
            <person name="Hoernstein S.N.W."/>
            <person name="Larsson A."/>
            <person name="Li F.W."/>
            <person name="Perroud P.F."/>
            <person name="Phillips J."/>
            <person name="Ranjan P."/>
            <person name="Rokshar D.S."/>
            <person name="Rothfels C.J."/>
            <person name="Schneider L."/>
            <person name="Shu S."/>
            <person name="Stevenson D.W."/>
            <person name="Thummler F."/>
            <person name="Tillich M."/>
            <person name="Villarreal Aguilar J.C."/>
            <person name="Widiez T."/>
            <person name="Wong G.K."/>
            <person name="Wymore A."/>
            <person name="Zhang Y."/>
            <person name="Zimmer A.D."/>
            <person name="Quatrano R.S."/>
            <person name="Mayer K.F.X."/>
            <person name="Goodstein D."/>
            <person name="Casacuberta J.M."/>
            <person name="Vandepoele K."/>
            <person name="Reski R."/>
            <person name="Cuming A.C."/>
            <person name="Tuskan G.A."/>
            <person name="Maumus F."/>
            <person name="Salse J."/>
            <person name="Schmutz J."/>
            <person name="Rensing S.A."/>
        </authorList>
    </citation>
    <scope>NUCLEOTIDE SEQUENCE [LARGE SCALE GENOMIC DNA]</scope>
    <source>
        <strain evidence="2 3">cv. Gransden 2004</strain>
    </source>
</reference>
<organism evidence="1">
    <name type="scientific">Physcomitrium patens</name>
    <name type="common">Spreading-leaved earth moss</name>
    <name type="synonym">Physcomitrella patens</name>
    <dbReference type="NCBI Taxonomy" id="3218"/>
    <lineage>
        <taxon>Eukaryota</taxon>
        <taxon>Viridiplantae</taxon>
        <taxon>Streptophyta</taxon>
        <taxon>Embryophyta</taxon>
        <taxon>Bryophyta</taxon>
        <taxon>Bryophytina</taxon>
        <taxon>Bryopsida</taxon>
        <taxon>Funariidae</taxon>
        <taxon>Funariales</taxon>
        <taxon>Funariaceae</taxon>
        <taxon>Physcomitrium</taxon>
    </lineage>
</organism>
<evidence type="ECO:0000313" key="3">
    <source>
        <dbReference type="Proteomes" id="UP000006727"/>
    </source>
</evidence>
<dbReference type="InParanoid" id="A0A2K1KNB5"/>
<proteinExistence type="predicted"/>
<reference evidence="1 3" key="1">
    <citation type="journal article" date="2008" name="Science">
        <title>The Physcomitrella genome reveals evolutionary insights into the conquest of land by plants.</title>
        <authorList>
            <person name="Rensing S."/>
            <person name="Lang D."/>
            <person name="Zimmer A."/>
            <person name="Terry A."/>
            <person name="Salamov A."/>
            <person name="Shapiro H."/>
            <person name="Nishiyama T."/>
            <person name="Perroud P.-F."/>
            <person name="Lindquist E."/>
            <person name="Kamisugi Y."/>
            <person name="Tanahashi T."/>
            <person name="Sakakibara K."/>
            <person name="Fujita T."/>
            <person name="Oishi K."/>
            <person name="Shin-I T."/>
            <person name="Kuroki Y."/>
            <person name="Toyoda A."/>
            <person name="Suzuki Y."/>
            <person name="Hashimoto A."/>
            <person name="Yamaguchi K."/>
            <person name="Sugano A."/>
            <person name="Kohara Y."/>
            <person name="Fujiyama A."/>
            <person name="Anterola A."/>
            <person name="Aoki S."/>
            <person name="Ashton N."/>
            <person name="Barbazuk W.B."/>
            <person name="Barker E."/>
            <person name="Bennetzen J."/>
            <person name="Bezanilla M."/>
            <person name="Blankenship R."/>
            <person name="Cho S.H."/>
            <person name="Dutcher S."/>
            <person name="Estelle M."/>
            <person name="Fawcett J.A."/>
            <person name="Gundlach H."/>
            <person name="Hanada K."/>
            <person name="Heyl A."/>
            <person name="Hicks K.A."/>
            <person name="Hugh J."/>
            <person name="Lohr M."/>
            <person name="Mayer K."/>
            <person name="Melkozernov A."/>
            <person name="Murata T."/>
            <person name="Nelson D."/>
            <person name="Pils B."/>
            <person name="Prigge M."/>
            <person name="Reiss B."/>
            <person name="Renner T."/>
            <person name="Rombauts S."/>
            <person name="Rushton P."/>
            <person name="Sanderfoot A."/>
            <person name="Schween G."/>
            <person name="Shiu S.-H."/>
            <person name="Stueber K."/>
            <person name="Theodoulou F.L."/>
            <person name="Tu H."/>
            <person name="Van de Peer Y."/>
            <person name="Verrier P.J."/>
            <person name="Waters E."/>
            <person name="Wood A."/>
            <person name="Yang L."/>
            <person name="Cove D."/>
            <person name="Cuming A."/>
            <person name="Hasebe M."/>
            <person name="Lucas S."/>
            <person name="Mishler D.B."/>
            <person name="Reski R."/>
            <person name="Grigoriev I."/>
            <person name="Quatrano R.S."/>
            <person name="Boore J.L."/>
        </authorList>
    </citation>
    <scope>NUCLEOTIDE SEQUENCE [LARGE SCALE GENOMIC DNA]</scope>
    <source>
        <strain evidence="2 3">cv. Gransden 2004</strain>
    </source>
</reference>
<accession>A0A2K1KNB5</accession>
<evidence type="ECO:0000313" key="2">
    <source>
        <dbReference type="EnsemblPlants" id="Pp3c4_13660V3.1"/>
    </source>
</evidence>
<dbReference type="EMBL" id="ABEU02000004">
    <property type="protein sequence ID" value="PNR55274.1"/>
    <property type="molecule type" value="Genomic_DNA"/>
</dbReference>
<dbReference type="EnsemblPlants" id="Pp3c4_13660V3.1">
    <property type="protein sequence ID" value="Pp3c4_13660V3.1"/>
    <property type="gene ID" value="Pp3c4_13660"/>
</dbReference>
<reference evidence="2" key="3">
    <citation type="submission" date="2020-12" db="UniProtKB">
        <authorList>
            <consortium name="EnsemblPlants"/>
        </authorList>
    </citation>
    <scope>IDENTIFICATION</scope>
</reference>
<sequence length="130" mass="15357">MVAKVYDAKFEVGKFVGKNNFRSIGVLEYLNAFNEILCKLINIDVKLEDKNKALLLLTSLLSLFEKCPIELEDVTTSFLSKEIRKNPINELSKSKNRYKFISKSRSNFEKFKVRNFECRKLKYYKRENKN</sequence>
<dbReference type="Gramene" id="Pp3c4_13660V3.1">
    <property type="protein sequence ID" value="Pp3c4_13660V3.1"/>
    <property type="gene ID" value="Pp3c4_13660"/>
</dbReference>
<evidence type="ECO:0000313" key="1">
    <source>
        <dbReference type="EMBL" id="PNR55274.1"/>
    </source>
</evidence>
<keyword evidence="3" id="KW-1185">Reference proteome</keyword>
<protein>
    <submittedName>
        <fullName evidence="1 2">Uncharacterized protein</fullName>
    </submittedName>
</protein>
<name>A0A2K1KNB5_PHYPA</name>
<dbReference type="Proteomes" id="UP000006727">
    <property type="component" value="Chromosome 4"/>
</dbReference>